<dbReference type="Proteomes" id="UP000053097">
    <property type="component" value="Unassembled WGS sequence"/>
</dbReference>
<protein>
    <submittedName>
        <fullName evidence="2">Uncharacterized protein</fullName>
    </submittedName>
</protein>
<feature type="region of interest" description="Disordered" evidence="1">
    <location>
        <begin position="20"/>
        <end position="39"/>
    </location>
</feature>
<dbReference type="AlphaFoldDB" id="A0A026WQY9"/>
<dbReference type="EMBL" id="KK107135">
    <property type="protein sequence ID" value="EZA58076.1"/>
    <property type="molecule type" value="Genomic_DNA"/>
</dbReference>
<reference evidence="2 3" key="1">
    <citation type="journal article" date="2014" name="Curr. Biol.">
        <title>The genome of the clonal raider ant Cerapachys biroi.</title>
        <authorList>
            <person name="Oxley P.R."/>
            <person name="Ji L."/>
            <person name="Fetter-Pruneda I."/>
            <person name="McKenzie S.K."/>
            <person name="Li C."/>
            <person name="Hu H."/>
            <person name="Zhang G."/>
            <person name="Kronauer D.J."/>
        </authorList>
    </citation>
    <scope>NUCLEOTIDE SEQUENCE [LARGE SCALE GENOMIC DNA]</scope>
</reference>
<evidence type="ECO:0000256" key="1">
    <source>
        <dbReference type="SAM" id="MobiDB-lite"/>
    </source>
</evidence>
<name>A0A026WQY9_OOCBI</name>
<evidence type="ECO:0000313" key="2">
    <source>
        <dbReference type="EMBL" id="EZA58076.1"/>
    </source>
</evidence>
<keyword evidence="3" id="KW-1185">Reference proteome</keyword>
<gene>
    <name evidence="2" type="ORF">X777_01457</name>
</gene>
<evidence type="ECO:0000313" key="3">
    <source>
        <dbReference type="Proteomes" id="UP000053097"/>
    </source>
</evidence>
<organism evidence="2 3">
    <name type="scientific">Ooceraea biroi</name>
    <name type="common">Clonal raider ant</name>
    <name type="synonym">Cerapachys biroi</name>
    <dbReference type="NCBI Taxonomy" id="2015173"/>
    <lineage>
        <taxon>Eukaryota</taxon>
        <taxon>Metazoa</taxon>
        <taxon>Ecdysozoa</taxon>
        <taxon>Arthropoda</taxon>
        <taxon>Hexapoda</taxon>
        <taxon>Insecta</taxon>
        <taxon>Pterygota</taxon>
        <taxon>Neoptera</taxon>
        <taxon>Endopterygota</taxon>
        <taxon>Hymenoptera</taxon>
        <taxon>Apocrita</taxon>
        <taxon>Aculeata</taxon>
        <taxon>Formicoidea</taxon>
        <taxon>Formicidae</taxon>
        <taxon>Dorylinae</taxon>
        <taxon>Ooceraea</taxon>
    </lineage>
</organism>
<proteinExistence type="predicted"/>
<feature type="non-terminal residue" evidence="2">
    <location>
        <position position="1"/>
    </location>
</feature>
<accession>A0A026WQY9</accession>
<sequence>VSRLTGLGIVVRSLPQRPDTTDLGIRGGMSAGEREAGNGNITLDPIVIDETTTIVITKTQKFDRRHQHVKGSFLQLNA</sequence>